<name>A0A2J6X6Y6_9BACT</name>
<evidence type="ECO:0000259" key="7">
    <source>
        <dbReference type="Pfam" id="PF08546"/>
    </source>
</evidence>
<dbReference type="InterPro" id="IPR013332">
    <property type="entry name" value="KPR_N"/>
</dbReference>
<evidence type="ECO:0000259" key="6">
    <source>
        <dbReference type="Pfam" id="PF02558"/>
    </source>
</evidence>
<dbReference type="Gene3D" id="3.40.50.720">
    <property type="entry name" value="NAD(P)-binding Rossmann-like Domain"/>
    <property type="match status" value="1"/>
</dbReference>
<evidence type="ECO:0000256" key="4">
    <source>
        <dbReference type="ARBA" id="ARBA00032024"/>
    </source>
</evidence>
<evidence type="ECO:0000256" key="1">
    <source>
        <dbReference type="ARBA" id="ARBA00004994"/>
    </source>
</evidence>
<dbReference type="EMBL" id="PNIX01000184">
    <property type="protein sequence ID" value="PMP82688.1"/>
    <property type="molecule type" value="Genomic_DNA"/>
</dbReference>
<evidence type="ECO:0000256" key="3">
    <source>
        <dbReference type="ARBA" id="ARBA00019465"/>
    </source>
</evidence>
<evidence type="ECO:0000313" key="9">
    <source>
        <dbReference type="Proteomes" id="UP000236910"/>
    </source>
</evidence>
<dbReference type="InterPro" id="IPR008927">
    <property type="entry name" value="6-PGluconate_DH-like_C_sf"/>
</dbReference>
<dbReference type="AlphaFoldDB" id="A0A2J6X6Y6"/>
<proteinExistence type="predicted"/>
<evidence type="ECO:0000313" key="8">
    <source>
        <dbReference type="EMBL" id="PMP82688.1"/>
    </source>
</evidence>
<dbReference type="Gene3D" id="1.10.1040.10">
    <property type="entry name" value="N-(1-d-carboxylethyl)-l-norvaline Dehydrogenase, domain 2"/>
    <property type="match status" value="1"/>
</dbReference>
<dbReference type="GO" id="GO:0008677">
    <property type="term" value="F:2-dehydropantoate 2-reductase activity"/>
    <property type="evidence" value="ECO:0007669"/>
    <property type="project" value="UniProtKB-EC"/>
</dbReference>
<evidence type="ECO:0000256" key="2">
    <source>
        <dbReference type="ARBA" id="ARBA00013014"/>
    </source>
</evidence>
<comment type="pathway">
    <text evidence="1">Cofactor biosynthesis; (R)-pantothenate biosynthesis; (R)-pantoate from 3-methyl-2-oxobutanoate: step 2/2.</text>
</comment>
<dbReference type="SUPFAM" id="SSF48179">
    <property type="entry name" value="6-phosphogluconate dehydrogenase C-terminal domain-like"/>
    <property type="match status" value="1"/>
</dbReference>
<sequence>MYLMRNILVVGTGGRTGTLFAEELKRASQVYGVAGRTTLPLVKSGKVFVEINGNITKFEVNLLGSDEISKIKEFEAVILTTKNPVSPILKEYLPEISNLKYLILSQNGFNAGEDALETVKEIYGSVPTSLRIIRLVLFNAVKESRNLGSVIISYRRPVRIAFGVFYGIDDTTELEDVFNTIGIEFTKVSEDNVKNMEFSKLFTNLIGIPSYSMGFDLYEGLRNKDSFIEEMLALKEYIQVVKKSGHRFLNFPHYPVQFFASIVEYTPIFLMLPFRSFISNLVLKLRGTKEKGNIDEIDYYTGAVVKLARELKIKTPVNERVLRRIKNERTP</sequence>
<dbReference type="InterPro" id="IPR013328">
    <property type="entry name" value="6PGD_dom2"/>
</dbReference>
<evidence type="ECO:0000256" key="5">
    <source>
        <dbReference type="ARBA" id="ARBA00048793"/>
    </source>
</evidence>
<dbReference type="Pfam" id="PF08546">
    <property type="entry name" value="ApbA_C"/>
    <property type="match status" value="1"/>
</dbReference>
<protein>
    <recommendedName>
        <fullName evidence="3">2-dehydropantoate 2-reductase</fullName>
        <ecNumber evidence="2">1.1.1.169</ecNumber>
    </recommendedName>
    <alternativeName>
        <fullName evidence="4">Ketopantoate reductase</fullName>
    </alternativeName>
</protein>
<feature type="domain" description="Ketopantoate reductase C-terminal" evidence="7">
    <location>
        <begin position="290"/>
        <end position="326"/>
    </location>
</feature>
<comment type="caution">
    <text evidence="8">The sequence shown here is derived from an EMBL/GenBank/DDBJ whole genome shotgun (WGS) entry which is preliminary data.</text>
</comment>
<comment type="catalytic activity">
    <reaction evidence="5">
        <text>(R)-pantoate + NADP(+) = 2-dehydropantoate + NADPH + H(+)</text>
        <dbReference type="Rhea" id="RHEA:16233"/>
        <dbReference type="ChEBI" id="CHEBI:11561"/>
        <dbReference type="ChEBI" id="CHEBI:15378"/>
        <dbReference type="ChEBI" id="CHEBI:15980"/>
        <dbReference type="ChEBI" id="CHEBI:57783"/>
        <dbReference type="ChEBI" id="CHEBI:58349"/>
        <dbReference type="EC" id="1.1.1.169"/>
    </reaction>
</comment>
<organism evidence="8 9">
    <name type="scientific">Caldisericum exile</name>
    <dbReference type="NCBI Taxonomy" id="693075"/>
    <lineage>
        <taxon>Bacteria</taxon>
        <taxon>Pseudomonadati</taxon>
        <taxon>Caldisericota/Cryosericota group</taxon>
        <taxon>Caldisericota</taxon>
        <taxon>Caldisericia</taxon>
        <taxon>Caldisericales</taxon>
        <taxon>Caldisericaceae</taxon>
        <taxon>Caldisericum</taxon>
    </lineage>
</organism>
<reference evidence="8 9" key="1">
    <citation type="submission" date="2018-01" db="EMBL/GenBank/DDBJ databases">
        <title>Metagenomic assembled genomes from two thermal pools in the Uzon Caldera, Kamchatka, Russia.</title>
        <authorList>
            <person name="Wilkins L."/>
            <person name="Ettinger C."/>
        </authorList>
    </citation>
    <scope>NUCLEOTIDE SEQUENCE [LARGE SCALE GENOMIC DNA]</scope>
    <source>
        <strain evidence="8">ARK-10</strain>
    </source>
</reference>
<dbReference type="InterPro" id="IPR013752">
    <property type="entry name" value="KPA_reductase"/>
</dbReference>
<gene>
    <name evidence="8" type="ORF">C0175_03200</name>
</gene>
<accession>A0A2J6X6Y6</accession>
<dbReference type="EC" id="1.1.1.169" evidence="2"/>
<feature type="domain" description="Ketopantoate reductase N-terminal" evidence="6">
    <location>
        <begin position="7"/>
        <end position="124"/>
    </location>
</feature>
<dbReference type="Pfam" id="PF02558">
    <property type="entry name" value="ApbA"/>
    <property type="match status" value="1"/>
</dbReference>
<dbReference type="Proteomes" id="UP000236910">
    <property type="component" value="Unassembled WGS sequence"/>
</dbReference>